<reference evidence="4 5" key="1">
    <citation type="submission" date="2020-08" db="EMBL/GenBank/DDBJ databases">
        <title>Genome public.</title>
        <authorList>
            <person name="Liu C."/>
            <person name="Sun Q."/>
        </authorList>
    </citation>
    <scope>NUCLEOTIDE SEQUENCE [LARGE SCALE GENOMIC DNA]</scope>
    <source>
        <strain evidence="4 5">BX1</strain>
    </source>
</reference>
<dbReference type="InterPro" id="IPR039556">
    <property type="entry name" value="ICL/PEPM"/>
</dbReference>
<dbReference type="InterPro" id="IPR012698">
    <property type="entry name" value="PEnolPyrv_PMutase_core"/>
</dbReference>
<dbReference type="PANTHER" id="PTHR42905">
    <property type="entry name" value="PHOSPHOENOLPYRUVATE CARBOXYLASE"/>
    <property type="match status" value="1"/>
</dbReference>
<protein>
    <recommendedName>
        <fullName evidence="2">phosphoenolpyruvate mutase</fullName>
        <ecNumber evidence="2">5.4.2.9</ecNumber>
    </recommendedName>
</protein>
<dbReference type="EMBL" id="JACRTB010000010">
    <property type="protein sequence ID" value="MBC8576262.1"/>
    <property type="molecule type" value="Genomic_DNA"/>
</dbReference>
<dbReference type="SUPFAM" id="SSF51621">
    <property type="entry name" value="Phosphoenolpyruvate/pyruvate domain"/>
    <property type="match status" value="1"/>
</dbReference>
<keyword evidence="5" id="KW-1185">Reference proteome</keyword>
<dbReference type="Proteomes" id="UP000658131">
    <property type="component" value="Unassembled WGS sequence"/>
</dbReference>
<accession>A0ABR7NIM1</accession>
<evidence type="ECO:0000313" key="4">
    <source>
        <dbReference type="EMBL" id="MBC8576262.1"/>
    </source>
</evidence>
<dbReference type="Pfam" id="PF13714">
    <property type="entry name" value="PEP_mutase"/>
    <property type="match status" value="1"/>
</dbReference>
<evidence type="ECO:0000313" key="5">
    <source>
        <dbReference type="Proteomes" id="UP000658131"/>
    </source>
</evidence>
<dbReference type="PANTHER" id="PTHR42905:SF7">
    <property type="entry name" value="PHOSPHOENOLPYRUVATE PHOSPHOMUTASE"/>
    <property type="match status" value="1"/>
</dbReference>
<dbReference type="NCBIfam" id="TIGR02320">
    <property type="entry name" value="PEP_mutase"/>
    <property type="match status" value="1"/>
</dbReference>
<organism evidence="4 5">
    <name type="scientific">Yanshouia hominis</name>
    <dbReference type="NCBI Taxonomy" id="2763673"/>
    <lineage>
        <taxon>Bacteria</taxon>
        <taxon>Bacillati</taxon>
        <taxon>Bacillota</taxon>
        <taxon>Clostridia</taxon>
        <taxon>Eubacteriales</taxon>
        <taxon>Oscillospiraceae</taxon>
        <taxon>Yanshouia</taxon>
    </lineage>
</organism>
<dbReference type="GO" id="GO:0050188">
    <property type="term" value="F:phosphoenolpyruvate mutase activity"/>
    <property type="evidence" value="ECO:0007669"/>
    <property type="project" value="UniProtKB-EC"/>
</dbReference>
<name>A0ABR7NIM1_9FIRM</name>
<gene>
    <name evidence="4" type="primary">aepX</name>
    <name evidence="4" type="ORF">H8717_07570</name>
</gene>
<sequence>MQAQCGRLPRGWTGWSAASGLCNKEKDEKMEQSNFQGIMPGERLPSLRRLLAEKGFVRIMEAHNGLTGRIVETVSAERDGSAVSFDGMWVSSLCDSTAKAKPDIELVDFSSRCTTLEQILEVTTKPVILDGDTGGKIEHLVYNIRTLERLGISAVIIEDKVGLKKNSLYGTDVVQRQDSIEGFSAKIAAVKAAQMTPDFMCIARIESLILKQGMEDALARARAFVAAGADGVMIHSKEKQPDEVVEFLQRFKAEYPRVPVVVVPTSYHTITEEELQRYGANIVIYANHFIRSAYPAMVSTARSILGHQRAAEADRDYCMSIKEILALIPDSL</sequence>
<evidence type="ECO:0000256" key="1">
    <source>
        <dbReference type="ARBA" id="ARBA00023235"/>
    </source>
</evidence>
<comment type="similarity">
    <text evidence="3">Belongs to the isocitrate lyase/PEP mutase superfamily. PEP mutase family.</text>
</comment>
<proteinExistence type="inferred from homology"/>
<comment type="caution">
    <text evidence="4">The sequence shown here is derived from an EMBL/GenBank/DDBJ whole genome shotgun (WGS) entry which is preliminary data.</text>
</comment>
<dbReference type="Gene3D" id="3.20.20.60">
    <property type="entry name" value="Phosphoenolpyruvate-binding domains"/>
    <property type="match status" value="1"/>
</dbReference>
<evidence type="ECO:0000256" key="3">
    <source>
        <dbReference type="ARBA" id="ARBA00038455"/>
    </source>
</evidence>
<evidence type="ECO:0000256" key="2">
    <source>
        <dbReference type="ARBA" id="ARBA00024063"/>
    </source>
</evidence>
<dbReference type="InterPro" id="IPR015813">
    <property type="entry name" value="Pyrv/PenolPyrv_kinase-like_dom"/>
</dbReference>
<dbReference type="EC" id="5.4.2.9" evidence="2"/>
<dbReference type="CDD" id="cd00377">
    <property type="entry name" value="ICL_PEPM"/>
    <property type="match status" value="1"/>
</dbReference>
<dbReference type="InterPro" id="IPR040442">
    <property type="entry name" value="Pyrv_kinase-like_dom_sf"/>
</dbReference>
<keyword evidence="1 4" id="KW-0413">Isomerase</keyword>